<reference evidence="3 4" key="1">
    <citation type="journal article" date="2014" name="Genome Announc.">
        <title>Draft genome sequence of Sclerotinia borealis, a psychrophilic plant pathogenic fungus.</title>
        <authorList>
            <person name="Mardanov A.V."/>
            <person name="Beletsky A.V."/>
            <person name="Kadnikov V.V."/>
            <person name="Ignatov A.N."/>
            <person name="Ravin N.V."/>
        </authorList>
    </citation>
    <scope>NUCLEOTIDE SEQUENCE [LARGE SCALE GENOMIC DNA]</scope>
    <source>
        <strain evidence="4">F-4157</strain>
    </source>
</reference>
<evidence type="ECO:0000256" key="1">
    <source>
        <dbReference type="SAM" id="MobiDB-lite"/>
    </source>
</evidence>
<comment type="caution">
    <text evidence="3">The sequence shown here is derived from an EMBL/GenBank/DDBJ whole genome shotgun (WGS) entry which is preliminary data.</text>
</comment>
<evidence type="ECO:0000313" key="4">
    <source>
        <dbReference type="Proteomes" id="UP000019487"/>
    </source>
</evidence>
<feature type="compositionally biased region" description="Basic and acidic residues" evidence="1">
    <location>
        <begin position="264"/>
        <end position="275"/>
    </location>
</feature>
<keyword evidence="2" id="KW-0732">Signal</keyword>
<protein>
    <submittedName>
        <fullName evidence="3">Uncharacterized protein</fullName>
    </submittedName>
</protein>
<feature type="region of interest" description="Disordered" evidence="1">
    <location>
        <begin position="256"/>
        <end position="289"/>
    </location>
</feature>
<evidence type="ECO:0000313" key="3">
    <source>
        <dbReference type="EMBL" id="ESZ99612.1"/>
    </source>
</evidence>
<dbReference type="EMBL" id="AYSA01000001">
    <property type="protein sequence ID" value="ESZ99612.1"/>
    <property type="molecule type" value="Genomic_DNA"/>
</dbReference>
<sequence length="384" mass="42887">MLIRPQNVLALLINMMSIFLLPAAGRLSLQDIRNCNVFLTKISGLSSAAGLHLTFNILLQIFETEKLELEADITSWIITSPALTMHGALTLKKSFSSFNSSIHKFSSSIIPEQDPSGYSWFFDGLNCSRTKADLDQSYEDDEHTAPTAYLSCSLTLRSRYSTNVGVDRNDGIPSCNFNGKKSGVAQILGIFKNNMRIRAAEMLNHQIQGYLIGNSLGSLMKSLLGEVSSQRVELSTPKKLASARLSRAKTSIKVEIEEDGGEEEEKKVEVAKEASARPSRAKTQGPRQVRERLTGDLPEMQEWIVSSKSDHATRQGQRLPSYVFPTAKLVCSTSTVDDYSKSLSSITFLQSMVKYRRAFRAFAENCTWLADKDMWRWFADNKVQ</sequence>
<dbReference type="AlphaFoldDB" id="W9CS33"/>
<dbReference type="Proteomes" id="UP000019487">
    <property type="component" value="Unassembled WGS sequence"/>
</dbReference>
<dbReference type="HOGENOM" id="CLU_719930_0_0_1"/>
<evidence type="ECO:0000256" key="2">
    <source>
        <dbReference type="SAM" id="SignalP"/>
    </source>
</evidence>
<feature type="signal peptide" evidence="2">
    <location>
        <begin position="1"/>
        <end position="25"/>
    </location>
</feature>
<keyword evidence="4" id="KW-1185">Reference proteome</keyword>
<organism evidence="3 4">
    <name type="scientific">Sclerotinia borealis (strain F-4128)</name>
    <dbReference type="NCBI Taxonomy" id="1432307"/>
    <lineage>
        <taxon>Eukaryota</taxon>
        <taxon>Fungi</taxon>
        <taxon>Dikarya</taxon>
        <taxon>Ascomycota</taxon>
        <taxon>Pezizomycotina</taxon>
        <taxon>Leotiomycetes</taxon>
        <taxon>Helotiales</taxon>
        <taxon>Sclerotiniaceae</taxon>
        <taxon>Sclerotinia</taxon>
    </lineage>
</organism>
<gene>
    <name evidence="3" type="ORF">SBOR_0023</name>
</gene>
<accession>W9CS33</accession>
<feature type="chain" id="PRO_5004918772" evidence="2">
    <location>
        <begin position="26"/>
        <end position="384"/>
    </location>
</feature>
<name>W9CS33_SCLBF</name>
<proteinExistence type="predicted"/>